<proteinExistence type="predicted"/>
<organism evidence="1 2">
    <name type="scientific">Bacteroides reticulotermitis</name>
    <dbReference type="NCBI Taxonomy" id="1133319"/>
    <lineage>
        <taxon>Bacteria</taxon>
        <taxon>Pseudomonadati</taxon>
        <taxon>Bacteroidota</taxon>
        <taxon>Bacteroidia</taxon>
        <taxon>Bacteroidales</taxon>
        <taxon>Bacteroidaceae</taxon>
        <taxon>Bacteroides</taxon>
    </lineage>
</organism>
<dbReference type="EMBL" id="JACIER010000002">
    <property type="protein sequence ID" value="MBB4043079.1"/>
    <property type="molecule type" value="Genomic_DNA"/>
</dbReference>
<dbReference type="AlphaFoldDB" id="A0A840CWZ8"/>
<name>A0A840CWZ8_9BACE</name>
<dbReference type="Proteomes" id="UP000560658">
    <property type="component" value="Unassembled WGS sequence"/>
</dbReference>
<reference evidence="1" key="1">
    <citation type="submission" date="2020-08" db="EMBL/GenBank/DDBJ databases">
        <title>Genomic Encyclopedia of Type Strains, Phase IV (KMG-IV): sequencing the most valuable type-strain genomes for metagenomic binning, comparative biology and taxonomic classification.</title>
        <authorList>
            <person name="Goeker M."/>
        </authorList>
    </citation>
    <scope>NUCLEOTIDE SEQUENCE [LARGE SCALE GENOMIC DNA]</scope>
    <source>
        <strain evidence="1">DSM 105720</strain>
    </source>
</reference>
<protein>
    <submittedName>
        <fullName evidence="1">UDP-N-acetylmuramyl pentapeptide synthase</fullName>
    </submittedName>
</protein>
<evidence type="ECO:0000313" key="2">
    <source>
        <dbReference type="Proteomes" id="UP000560658"/>
    </source>
</evidence>
<accession>A0A840CWZ8</accession>
<gene>
    <name evidence="1" type="ORF">GGR06_000844</name>
</gene>
<keyword evidence="2" id="KW-1185">Reference proteome</keyword>
<dbReference type="RefSeq" id="WP_044164851.1">
    <property type="nucleotide sequence ID" value="NZ_JACIER010000002.1"/>
</dbReference>
<sequence length="84" mass="9401">MNNTPTPKITLEDIARQKAEVLNQINEQKIAMTSTARAIFAPLVPAATKADSLMRSFNTGMAVFDGVVLGIKMMRKIRRCFRNF</sequence>
<comment type="caution">
    <text evidence="1">The sequence shown here is derived from an EMBL/GenBank/DDBJ whole genome shotgun (WGS) entry which is preliminary data.</text>
</comment>
<evidence type="ECO:0000313" key="1">
    <source>
        <dbReference type="EMBL" id="MBB4043079.1"/>
    </source>
</evidence>